<evidence type="ECO:0000256" key="6">
    <source>
        <dbReference type="ARBA" id="ARBA00023136"/>
    </source>
</evidence>
<gene>
    <name evidence="9" type="ORF">SAMN02745136_00588</name>
</gene>
<sequence length="256" mass="28303">MGKKKIDKPILAGQIVLIIALFAAMEYTVSKGIINGLFLASPSQMAKELVKMIEQKLILKHTLATLWEFAAGYLLSVVTGILTGVLFVAFPRLNRFLSPFLSALMAIPKVAIFPLLIIWFGIGFTNKVVMIFLFCYFTIFVNTRSGAEQTSDNHIKVARIFKASKAQTIWKVLLPSAIPTIFAGLKVTAATGITGVIFAEMQASQEGLGYLLKDASSLYNTPRIFVVIIWVTILSVILVEIVGLIEKNLFMKWAKR</sequence>
<evidence type="ECO:0000313" key="9">
    <source>
        <dbReference type="EMBL" id="SHJ62689.1"/>
    </source>
</evidence>
<dbReference type="Pfam" id="PF00528">
    <property type="entry name" value="BPD_transp_1"/>
    <property type="match status" value="1"/>
</dbReference>
<feature type="domain" description="ABC transmembrane type-1" evidence="8">
    <location>
        <begin position="62"/>
        <end position="246"/>
    </location>
</feature>
<proteinExistence type="inferred from homology"/>
<dbReference type="InterPro" id="IPR035906">
    <property type="entry name" value="MetI-like_sf"/>
</dbReference>
<dbReference type="Gene3D" id="1.10.3720.10">
    <property type="entry name" value="MetI-like"/>
    <property type="match status" value="1"/>
</dbReference>
<comment type="subcellular location">
    <subcellularLocation>
        <location evidence="1 7">Cell membrane</location>
        <topology evidence="1 7">Multi-pass membrane protein</topology>
    </subcellularLocation>
</comment>
<dbReference type="SUPFAM" id="SSF161098">
    <property type="entry name" value="MetI-like"/>
    <property type="match status" value="1"/>
</dbReference>
<dbReference type="PANTHER" id="PTHR30151:SF20">
    <property type="entry name" value="ABC TRANSPORTER PERMEASE PROTEIN HI_0355-RELATED"/>
    <property type="match status" value="1"/>
</dbReference>
<dbReference type="RefSeq" id="WP_073272716.1">
    <property type="nucleotide sequence ID" value="NZ_FRAC01000006.1"/>
</dbReference>
<keyword evidence="6 7" id="KW-0472">Membrane</keyword>
<dbReference type="EMBL" id="FRAC01000006">
    <property type="protein sequence ID" value="SHJ62689.1"/>
    <property type="molecule type" value="Genomic_DNA"/>
</dbReference>
<organism evidence="9 10">
    <name type="scientific">Anaerocolumna jejuensis DSM 15929</name>
    <dbReference type="NCBI Taxonomy" id="1121322"/>
    <lineage>
        <taxon>Bacteria</taxon>
        <taxon>Bacillati</taxon>
        <taxon>Bacillota</taxon>
        <taxon>Clostridia</taxon>
        <taxon>Lachnospirales</taxon>
        <taxon>Lachnospiraceae</taxon>
        <taxon>Anaerocolumna</taxon>
    </lineage>
</organism>
<feature type="transmembrane region" description="Helical" evidence="7">
    <location>
        <begin position="168"/>
        <end position="198"/>
    </location>
</feature>
<dbReference type="GO" id="GO:0055085">
    <property type="term" value="P:transmembrane transport"/>
    <property type="evidence" value="ECO:0007669"/>
    <property type="project" value="InterPro"/>
</dbReference>
<keyword evidence="10" id="KW-1185">Reference proteome</keyword>
<evidence type="ECO:0000313" key="10">
    <source>
        <dbReference type="Proteomes" id="UP000184386"/>
    </source>
</evidence>
<evidence type="ECO:0000256" key="2">
    <source>
        <dbReference type="ARBA" id="ARBA00022448"/>
    </source>
</evidence>
<dbReference type="PROSITE" id="PS50928">
    <property type="entry name" value="ABC_TM1"/>
    <property type="match status" value="1"/>
</dbReference>
<dbReference type="AlphaFoldDB" id="A0A1M6KUT7"/>
<dbReference type="OrthoDB" id="34174at2"/>
<keyword evidence="5 7" id="KW-1133">Transmembrane helix</keyword>
<keyword evidence="4 7" id="KW-0812">Transmembrane</keyword>
<feature type="transmembrane region" description="Helical" evidence="7">
    <location>
        <begin position="64"/>
        <end position="88"/>
    </location>
</feature>
<dbReference type="InterPro" id="IPR000515">
    <property type="entry name" value="MetI-like"/>
</dbReference>
<evidence type="ECO:0000256" key="1">
    <source>
        <dbReference type="ARBA" id="ARBA00004651"/>
    </source>
</evidence>
<keyword evidence="3" id="KW-1003">Cell membrane</keyword>
<protein>
    <submittedName>
        <fullName evidence="9">NitT/TauT family transport system permease protein</fullName>
    </submittedName>
</protein>
<keyword evidence="2 7" id="KW-0813">Transport</keyword>
<evidence type="ECO:0000256" key="3">
    <source>
        <dbReference type="ARBA" id="ARBA00022475"/>
    </source>
</evidence>
<dbReference type="Proteomes" id="UP000184386">
    <property type="component" value="Unassembled WGS sequence"/>
</dbReference>
<comment type="similarity">
    <text evidence="7">Belongs to the binding-protein-dependent transport system permease family.</text>
</comment>
<evidence type="ECO:0000256" key="4">
    <source>
        <dbReference type="ARBA" id="ARBA00022692"/>
    </source>
</evidence>
<evidence type="ECO:0000259" key="8">
    <source>
        <dbReference type="PROSITE" id="PS50928"/>
    </source>
</evidence>
<evidence type="ECO:0000256" key="5">
    <source>
        <dbReference type="ARBA" id="ARBA00022989"/>
    </source>
</evidence>
<feature type="transmembrane region" description="Helical" evidence="7">
    <location>
        <begin position="224"/>
        <end position="245"/>
    </location>
</feature>
<dbReference type="STRING" id="1121322.SAMN02745136_00588"/>
<reference evidence="9 10" key="1">
    <citation type="submission" date="2016-11" db="EMBL/GenBank/DDBJ databases">
        <authorList>
            <person name="Jaros S."/>
            <person name="Januszkiewicz K."/>
            <person name="Wedrychowicz H."/>
        </authorList>
    </citation>
    <scope>NUCLEOTIDE SEQUENCE [LARGE SCALE GENOMIC DNA]</scope>
    <source>
        <strain evidence="9 10">DSM 15929</strain>
    </source>
</reference>
<evidence type="ECO:0000256" key="7">
    <source>
        <dbReference type="RuleBase" id="RU363032"/>
    </source>
</evidence>
<name>A0A1M6KUT7_9FIRM</name>
<dbReference type="CDD" id="cd06261">
    <property type="entry name" value="TM_PBP2"/>
    <property type="match status" value="1"/>
</dbReference>
<dbReference type="PANTHER" id="PTHR30151">
    <property type="entry name" value="ALKANE SULFONATE ABC TRANSPORTER-RELATED, MEMBRANE SUBUNIT"/>
    <property type="match status" value="1"/>
</dbReference>
<accession>A0A1M6KUT7</accession>
<dbReference type="GO" id="GO:0005886">
    <property type="term" value="C:plasma membrane"/>
    <property type="evidence" value="ECO:0007669"/>
    <property type="project" value="UniProtKB-SubCell"/>
</dbReference>